<dbReference type="EMBL" id="AOSG01000023">
    <property type="protein sequence ID" value="EOR71929.1"/>
    <property type="molecule type" value="Genomic_DNA"/>
</dbReference>
<evidence type="ECO:0000313" key="2">
    <source>
        <dbReference type="EMBL" id="EOR71929.1"/>
    </source>
</evidence>
<evidence type="ECO:0000256" key="1">
    <source>
        <dbReference type="SAM" id="MobiDB-lite"/>
    </source>
</evidence>
<keyword evidence="3" id="KW-1185">Reference proteome</keyword>
<name>A0A9P2WRD0_THEFU</name>
<accession>A0A9P2WRD0</accession>
<reference evidence="2 3" key="1">
    <citation type="journal article" date="2013" name="Genome Announc.">
        <title>Draft Genome Sequence of the Lignocellulose Decomposer Thermobifida fusca Strain TM51.</title>
        <authorList>
            <person name="Toth A."/>
            <person name="Barna T."/>
            <person name="Nagy I."/>
            <person name="Horvath B."/>
            <person name="Nagy I."/>
            <person name="Tancsics A."/>
            <person name="Kriszt B."/>
            <person name="Baka E."/>
            <person name="Fekete C."/>
            <person name="Kukolya J."/>
        </authorList>
    </citation>
    <scope>NUCLEOTIDE SEQUENCE [LARGE SCALE GENOMIC DNA]</scope>
    <source>
        <strain evidence="2 3">TM51</strain>
    </source>
</reference>
<dbReference type="Proteomes" id="UP000014184">
    <property type="component" value="Unassembled WGS sequence"/>
</dbReference>
<proteinExistence type="predicted"/>
<protein>
    <submittedName>
        <fullName evidence="2">Uncharacterized protein</fullName>
    </submittedName>
</protein>
<sequence>MPSSLPTDDVLLHGKVKASYFWDDGSGINGDTGPPASGKPMQKGLFAAPSWPLGTKGYVVYEGKTAEFFIGDRGPGDPSQGCHVMLDIDGKTFAELTGESWNETTYTVTGGAGHINVEYYITEWGDGPGTPGVPHPFQNPSEPCHNAVSPIPESQESAPEEASSEETPEESAEQQSDTEQAAPAEQEEETAEAQAAPPSPGSGTPSDSQQADAPAPAADDAAAAEQTTTATETGHGAFDLMSTEGPMTSAGLTIVLLIAAGAAVTKRVASLLRPTGRHHRAS</sequence>
<gene>
    <name evidence="2" type="ORF">TM51_05002</name>
</gene>
<feature type="compositionally biased region" description="Low complexity" evidence="1">
    <location>
        <begin position="173"/>
        <end position="184"/>
    </location>
</feature>
<feature type="compositionally biased region" description="Acidic residues" evidence="1">
    <location>
        <begin position="158"/>
        <end position="172"/>
    </location>
</feature>
<dbReference type="RefSeq" id="WP_011291370.1">
    <property type="nucleotide sequence ID" value="NZ_AOSG01000023.1"/>
</dbReference>
<comment type="caution">
    <text evidence="2">The sequence shown here is derived from an EMBL/GenBank/DDBJ whole genome shotgun (WGS) entry which is preliminary data.</text>
</comment>
<evidence type="ECO:0000313" key="3">
    <source>
        <dbReference type="Proteomes" id="UP000014184"/>
    </source>
</evidence>
<feature type="region of interest" description="Disordered" evidence="1">
    <location>
        <begin position="127"/>
        <end position="230"/>
    </location>
</feature>
<organism evidence="2 3">
    <name type="scientific">Thermobifida fusca TM51</name>
    <dbReference type="NCBI Taxonomy" id="1169414"/>
    <lineage>
        <taxon>Bacteria</taxon>
        <taxon>Bacillati</taxon>
        <taxon>Actinomycetota</taxon>
        <taxon>Actinomycetes</taxon>
        <taxon>Streptosporangiales</taxon>
        <taxon>Nocardiopsidaceae</taxon>
        <taxon>Thermobifida</taxon>
    </lineage>
</organism>
<feature type="compositionally biased region" description="Low complexity" evidence="1">
    <location>
        <begin position="192"/>
        <end position="230"/>
    </location>
</feature>
<dbReference type="AlphaFoldDB" id="A0A9P2WRD0"/>